<dbReference type="InterPro" id="IPR003690">
    <property type="entry name" value="MTERF"/>
</dbReference>
<dbReference type="EMBL" id="JU963910">
    <property type="protein sequence ID" value="AFJ68646.1"/>
    <property type="molecule type" value="mRNA"/>
</dbReference>
<keyword evidence="4" id="KW-0472">Membrane</keyword>
<dbReference type="GO" id="GO:0003676">
    <property type="term" value="F:nucleic acid binding"/>
    <property type="evidence" value="ECO:0007669"/>
    <property type="project" value="InterPro"/>
</dbReference>
<reference evidence="5" key="2">
    <citation type="journal article" date="2012" name="Nat. Commun.">
        <title>Draft genome sequence and genetic transformation of the oleaginous alga Nannochloropis gaditana.</title>
        <authorList>
            <person name="Radakovits R."/>
            <person name="Jinkerson R.E."/>
            <person name="Fuerstenberg S.I."/>
            <person name="Tae H."/>
            <person name="Settlage R.E."/>
            <person name="Boore J.L."/>
            <person name="Posewitz M.C."/>
        </authorList>
    </citation>
    <scope>NUCLEOTIDE SEQUENCE</scope>
    <source>
        <strain evidence="5">CCMP526</strain>
    </source>
</reference>
<keyword evidence="4" id="KW-1133">Transmembrane helix</keyword>
<accession>I2CP13</accession>
<dbReference type="AlphaFoldDB" id="I2CP13"/>
<feature type="transmembrane region" description="Helical" evidence="4">
    <location>
        <begin position="78"/>
        <end position="97"/>
    </location>
</feature>
<dbReference type="SMART" id="SM00733">
    <property type="entry name" value="Mterf"/>
    <property type="match status" value="7"/>
</dbReference>
<evidence type="ECO:0000313" key="5">
    <source>
        <dbReference type="EMBL" id="AFJ68646.1"/>
    </source>
</evidence>
<proteinExistence type="evidence at transcript level"/>
<comment type="similarity">
    <text evidence="1">Belongs to the mTERF family.</text>
</comment>
<evidence type="ECO:0008006" key="6">
    <source>
        <dbReference type="Google" id="ProtNLM"/>
    </source>
</evidence>
<reference evidence="5" key="1">
    <citation type="journal article" date="2012" name="Bioengineered">
        <title>Additional insights into the genome of the oleaginous model alga Nannochloropsis gaditana.</title>
        <authorList>
            <person name="Jinkerson R.E."/>
            <person name="Radakovits R."/>
            <person name="Posewitz M.C."/>
        </authorList>
    </citation>
    <scope>NUCLEOTIDE SEQUENCE</scope>
    <source>
        <strain evidence="5">CCMP526</strain>
    </source>
</reference>
<feature type="region of interest" description="Disordered" evidence="3">
    <location>
        <begin position="583"/>
        <end position="632"/>
    </location>
</feature>
<evidence type="ECO:0000256" key="3">
    <source>
        <dbReference type="SAM" id="MobiDB-lite"/>
    </source>
</evidence>
<keyword evidence="4" id="KW-0812">Transmembrane</keyword>
<dbReference type="PANTHER" id="PTHR13068:SF173">
    <property type="entry name" value="EMB|CAB62602.1"/>
    <property type="match status" value="1"/>
</dbReference>
<evidence type="ECO:0000256" key="2">
    <source>
        <dbReference type="ARBA" id="ARBA00022946"/>
    </source>
</evidence>
<evidence type="ECO:0000256" key="1">
    <source>
        <dbReference type="ARBA" id="ARBA00007692"/>
    </source>
</evidence>
<sequence length="632" mass="71439">MKSDKQAIGCYETNESPAGCEVLQLLRLSRFLLNEQAEGKGSKCKTCSCRCVASNRARSRSHLQKELEKVLQCLSFEVIMYLILLLFVMAVPGAHAFSGPTPSRSSTLGSHHHPRSVALESTIAGWMSVAGYDQGYGDNRENDRDGRASLYALVMDELAHRRGLSVSGVRQVIRKTKPQDLAARWRGWRRSCDCLLSLGFSAQNVTSILQGSSAFLHELDPEADIRRVVFYLWEDLGFNSWGKIGLGLGSWQRHKYKVVTTAPEVLRRKPEGGVEETVATLEQVGMPTKYILDASFRFPSLLNVPPSLIFCVSAYLSSTDVGFRPRDLGALYRRNPWLLHPRTVEQLRPVVAFLREELQVQRMHVVLRGYPQVVLKSVNADLQPRVVLLQSLGIPSQQIGCMVEAFPLLLSLPLEEQMLPVLFFFQAELGFSRHELWTMLRSFPAVLDLSIEENIRPVVSFLRDDVGLPDVKEFIKRLPPVLGYPVDWELRKKWALFQELGLDASDFAGFPGFVSYSLHDRLIPRLDFCRRQGVLAQDVVALRVVMAGGDAAFAKEFIGVDPEAYEEFLLDYKVRRKEARAAQTRADRESARSTRSWSERKKGEKKWGRMKDEVSSMEEDDDSFLFSEAVCD</sequence>
<name>I2CP13_NANGC</name>
<dbReference type="Pfam" id="PF02536">
    <property type="entry name" value="mTERF"/>
    <property type="match status" value="1"/>
</dbReference>
<gene>
    <name evidence="5" type="ORF">NGATSA_2019200</name>
</gene>
<protein>
    <recommendedName>
        <fullName evidence="6">Mitochodrial transcription termination factor-related protein</fullName>
    </recommendedName>
</protein>
<keyword evidence="2" id="KW-0809">Transit peptide</keyword>
<dbReference type="PANTHER" id="PTHR13068">
    <property type="entry name" value="CGI-12 PROTEIN-RELATED"/>
    <property type="match status" value="1"/>
</dbReference>
<evidence type="ECO:0000256" key="4">
    <source>
        <dbReference type="SAM" id="Phobius"/>
    </source>
</evidence>
<organism evidence="5">
    <name type="scientific">Nannochloropsis gaditana (strain CCMP526)</name>
    <name type="common">Green microalga</name>
    <name type="synonym">Microchloropsis gaditana</name>
    <dbReference type="NCBI Taxonomy" id="1093141"/>
    <lineage>
        <taxon>Eukaryota</taxon>
        <taxon>Sar</taxon>
        <taxon>Stramenopiles</taxon>
        <taxon>Ochrophyta</taxon>
        <taxon>Eustigmatophyceae</taxon>
        <taxon>Eustigmatales</taxon>
        <taxon>Monodopsidaceae</taxon>
        <taxon>Nannochloropsis</taxon>
    </lineage>
</organism>
<feature type="compositionally biased region" description="Basic and acidic residues" evidence="3">
    <location>
        <begin position="585"/>
        <end position="614"/>
    </location>
</feature>
<dbReference type="Gene3D" id="1.25.70.10">
    <property type="entry name" value="Transcription termination factor 3, mitochondrial"/>
    <property type="match status" value="1"/>
</dbReference>
<dbReference type="InterPro" id="IPR038538">
    <property type="entry name" value="MTERF_sf"/>
</dbReference>